<reference evidence="1 2" key="1">
    <citation type="journal article" date="2009" name="Proc. Natl. Acad. Sci. U.S.A.">
        <title>Hamiltonella defensa, genome evolution of protective bacterial endosymbiont from pathogenic ancestors.</title>
        <authorList>
            <person name="Degnan P.H."/>
            <person name="Yu Y."/>
            <person name="Sisneros N."/>
            <person name="Wing R.A."/>
            <person name="Moran N.A."/>
        </authorList>
    </citation>
    <scope>NUCLEOTIDE SEQUENCE [LARGE SCALE GENOMIC DNA]</scope>
    <source>
        <strain evidence="2">5AT</strain>
    </source>
</reference>
<dbReference type="EMBL" id="CP001277">
    <property type="protein sequence ID" value="ACQ67277.1"/>
    <property type="molecule type" value="Genomic_DNA"/>
</dbReference>
<sequence length="36" mass="4241">MVISGIFFVFLEKVPKPRHKGFKAVYFDGIRQLFPK</sequence>
<proteinExistence type="predicted"/>
<dbReference type="KEGG" id="hde:HDEF_0523"/>
<gene>
    <name evidence="1" type="ordered locus">HDEF_0523</name>
</gene>
<keyword evidence="2" id="KW-1185">Reference proteome</keyword>
<dbReference type="Proteomes" id="UP000002334">
    <property type="component" value="Chromosome"/>
</dbReference>
<evidence type="ECO:0000313" key="2">
    <source>
        <dbReference type="Proteomes" id="UP000002334"/>
    </source>
</evidence>
<accession>C4K3Y4</accession>
<evidence type="ECO:0000313" key="1">
    <source>
        <dbReference type="EMBL" id="ACQ67277.1"/>
    </source>
</evidence>
<name>C4K3Y4_HAMD5</name>
<dbReference type="AlphaFoldDB" id="C4K3Y4"/>
<protein>
    <submittedName>
        <fullName evidence="1">Uncharacterized protein</fullName>
    </submittedName>
</protein>
<organism evidence="1 2">
    <name type="scientific">Hamiltonella defensa subsp. Acyrthosiphon pisum (strain 5AT)</name>
    <dbReference type="NCBI Taxonomy" id="572265"/>
    <lineage>
        <taxon>Bacteria</taxon>
        <taxon>Pseudomonadati</taxon>
        <taxon>Pseudomonadota</taxon>
        <taxon>Gammaproteobacteria</taxon>
        <taxon>Enterobacterales</taxon>
        <taxon>Enterobacteriaceae</taxon>
        <taxon>aphid secondary symbionts</taxon>
        <taxon>Candidatus Williamhamiltonella</taxon>
    </lineage>
</organism>
<dbReference type="HOGENOM" id="CLU_3356547_0_0_6"/>